<dbReference type="SMART" id="SM00065">
    <property type="entry name" value="GAF"/>
    <property type="match status" value="1"/>
</dbReference>
<evidence type="ECO:0000313" key="3">
    <source>
        <dbReference type="Proteomes" id="UP000095039"/>
    </source>
</evidence>
<sequence length="318" mass="35868">MKKPSFPDNEEFRVNTLKSLDILDTIPEERFDRVTRMAKRLFSVEIALVSLVDSNRQWFKSSQGLDASETPRDISFCGHTILGDEVFIISDASKDARFSDNPLVTDNPNIRFYAGYPIKTPNGAKIGTLCLIDAEPKEFDTDDKEALIDLATMIEHELVALRNSNIDELTGISNRRGFMTLGAHCIQICKRTSIDATLIFIDLNKFKPINDKFGHQEGDLALKTFSNLLFSFFRESDLCARIGGDEFVVLLANSKALVASTIMTRFQTYVDEYNNHSGKEYELAFSYGAVEYQPEQHASLEDLLSDADALMYKQKQAI</sequence>
<dbReference type="SUPFAM" id="SSF55781">
    <property type="entry name" value="GAF domain-like"/>
    <property type="match status" value="1"/>
</dbReference>
<dbReference type="SMART" id="SM00267">
    <property type="entry name" value="GGDEF"/>
    <property type="match status" value="1"/>
</dbReference>
<dbReference type="CDD" id="cd01949">
    <property type="entry name" value="GGDEF"/>
    <property type="match status" value="1"/>
</dbReference>
<gene>
    <name evidence="2" type="ORF">A1OK_08405</name>
</gene>
<dbReference type="NCBIfam" id="TIGR00254">
    <property type="entry name" value="GGDEF"/>
    <property type="match status" value="1"/>
</dbReference>
<dbReference type="PROSITE" id="PS50887">
    <property type="entry name" value="GGDEF"/>
    <property type="match status" value="1"/>
</dbReference>
<dbReference type="Pfam" id="PF00990">
    <property type="entry name" value="GGDEF"/>
    <property type="match status" value="1"/>
</dbReference>
<feature type="domain" description="GGDEF" evidence="1">
    <location>
        <begin position="194"/>
        <end position="318"/>
    </location>
</feature>
<keyword evidence="3" id="KW-1185">Reference proteome</keyword>
<dbReference type="InterPro" id="IPR029016">
    <property type="entry name" value="GAF-like_dom_sf"/>
</dbReference>
<dbReference type="PANTHER" id="PTHR43102">
    <property type="entry name" value="SLR1143 PROTEIN"/>
    <property type="match status" value="1"/>
</dbReference>
<dbReference type="InterPro" id="IPR003018">
    <property type="entry name" value="GAF"/>
</dbReference>
<evidence type="ECO:0000259" key="1">
    <source>
        <dbReference type="PROSITE" id="PS50887"/>
    </source>
</evidence>
<dbReference type="Gene3D" id="3.30.450.40">
    <property type="match status" value="1"/>
</dbReference>
<dbReference type="PANTHER" id="PTHR43102:SF2">
    <property type="entry name" value="GAF DOMAIN-CONTAINING PROTEIN"/>
    <property type="match status" value="1"/>
</dbReference>
<dbReference type="InterPro" id="IPR000160">
    <property type="entry name" value="GGDEF_dom"/>
</dbReference>
<dbReference type="RefSeq" id="WP_016960369.1">
    <property type="nucleotide sequence ID" value="NZ_AJWN02000043.1"/>
</dbReference>
<proteinExistence type="predicted"/>
<dbReference type="Proteomes" id="UP000095039">
    <property type="component" value="Unassembled WGS sequence"/>
</dbReference>
<organism evidence="2 3">
    <name type="scientific">Enterovibrio norvegicus FF-454</name>
    <dbReference type="NCBI Taxonomy" id="1185651"/>
    <lineage>
        <taxon>Bacteria</taxon>
        <taxon>Pseudomonadati</taxon>
        <taxon>Pseudomonadota</taxon>
        <taxon>Gammaproteobacteria</taxon>
        <taxon>Vibrionales</taxon>
        <taxon>Vibrionaceae</taxon>
        <taxon>Enterovibrio</taxon>
    </lineage>
</organism>
<name>A0A1E5C8E7_9GAMM</name>
<dbReference type="SUPFAM" id="SSF55073">
    <property type="entry name" value="Nucleotide cyclase"/>
    <property type="match status" value="1"/>
</dbReference>
<protein>
    <submittedName>
        <fullName evidence="2">Diguanylate cyclase</fullName>
    </submittedName>
</protein>
<comment type="caution">
    <text evidence="2">The sequence shown here is derived from an EMBL/GenBank/DDBJ whole genome shotgun (WGS) entry which is preliminary data.</text>
</comment>
<dbReference type="EMBL" id="AJWN02000043">
    <property type="protein sequence ID" value="OEE61770.1"/>
    <property type="molecule type" value="Genomic_DNA"/>
</dbReference>
<reference evidence="2 3" key="1">
    <citation type="journal article" date="2012" name="Science">
        <title>Ecological populations of bacteria act as socially cohesive units of antibiotic production and resistance.</title>
        <authorList>
            <person name="Cordero O.X."/>
            <person name="Wildschutte H."/>
            <person name="Kirkup B."/>
            <person name="Proehl S."/>
            <person name="Ngo L."/>
            <person name="Hussain F."/>
            <person name="Le Roux F."/>
            <person name="Mincer T."/>
            <person name="Polz M.F."/>
        </authorList>
    </citation>
    <scope>NUCLEOTIDE SEQUENCE [LARGE SCALE GENOMIC DNA]</scope>
    <source>
        <strain evidence="2 3">FF-454</strain>
    </source>
</reference>
<dbReference type="AlphaFoldDB" id="A0A1E5C8E7"/>
<accession>A0A1E5C8E7</accession>
<dbReference type="InterPro" id="IPR029787">
    <property type="entry name" value="Nucleotide_cyclase"/>
</dbReference>
<evidence type="ECO:0000313" key="2">
    <source>
        <dbReference type="EMBL" id="OEE61770.1"/>
    </source>
</evidence>
<dbReference type="InterPro" id="IPR043128">
    <property type="entry name" value="Rev_trsase/Diguanyl_cyclase"/>
</dbReference>
<dbReference type="Gene3D" id="3.30.70.270">
    <property type="match status" value="1"/>
</dbReference>
<dbReference type="Pfam" id="PF01590">
    <property type="entry name" value="GAF"/>
    <property type="match status" value="1"/>
</dbReference>